<comment type="cofactor">
    <cofactor evidence="1">
        <name>Mg(2+)</name>
        <dbReference type="ChEBI" id="CHEBI:18420"/>
    </cofactor>
</comment>
<organism evidence="5 6">
    <name type="scientific">Aeromonas sobria</name>
    <dbReference type="NCBI Taxonomy" id="646"/>
    <lineage>
        <taxon>Bacteria</taxon>
        <taxon>Pseudomonadati</taxon>
        <taxon>Pseudomonadota</taxon>
        <taxon>Gammaproteobacteria</taxon>
        <taxon>Aeromonadales</taxon>
        <taxon>Aeromonadaceae</taxon>
        <taxon>Aeromonas</taxon>
    </lineage>
</organism>
<dbReference type="PROSITE" id="PS50887">
    <property type="entry name" value="GGDEF"/>
    <property type="match status" value="1"/>
</dbReference>
<dbReference type="Pfam" id="PF00990">
    <property type="entry name" value="GGDEF"/>
    <property type="match status" value="1"/>
</dbReference>
<dbReference type="PANTHER" id="PTHR45138:SF9">
    <property type="entry name" value="DIGUANYLATE CYCLASE DGCM-RELATED"/>
    <property type="match status" value="1"/>
</dbReference>
<dbReference type="EMBL" id="MKFU01000023">
    <property type="protein sequence ID" value="OHY91168.1"/>
    <property type="molecule type" value="Genomic_DNA"/>
</dbReference>
<dbReference type="RefSeq" id="WP_042020193.1">
    <property type="nucleotide sequence ID" value="NZ_CDBW01000016.1"/>
</dbReference>
<name>A0A1S2CSZ1_AERSO</name>
<comment type="catalytic activity">
    <reaction evidence="3">
        <text>2 GTP = 3',3'-c-di-GMP + 2 diphosphate</text>
        <dbReference type="Rhea" id="RHEA:24898"/>
        <dbReference type="ChEBI" id="CHEBI:33019"/>
        <dbReference type="ChEBI" id="CHEBI:37565"/>
        <dbReference type="ChEBI" id="CHEBI:58805"/>
        <dbReference type="EC" id="2.7.7.65"/>
    </reaction>
</comment>
<dbReference type="STRING" id="646.BJD16_04265"/>
<evidence type="ECO:0000256" key="2">
    <source>
        <dbReference type="ARBA" id="ARBA00012528"/>
    </source>
</evidence>
<dbReference type="GO" id="GO:1902201">
    <property type="term" value="P:negative regulation of bacterial-type flagellum-dependent cell motility"/>
    <property type="evidence" value="ECO:0007669"/>
    <property type="project" value="TreeGrafter"/>
</dbReference>
<dbReference type="Proteomes" id="UP000179934">
    <property type="component" value="Unassembled WGS sequence"/>
</dbReference>
<dbReference type="InterPro" id="IPR043128">
    <property type="entry name" value="Rev_trsase/Diguanyl_cyclase"/>
</dbReference>
<evidence type="ECO:0000256" key="1">
    <source>
        <dbReference type="ARBA" id="ARBA00001946"/>
    </source>
</evidence>
<dbReference type="GO" id="GO:0005886">
    <property type="term" value="C:plasma membrane"/>
    <property type="evidence" value="ECO:0007669"/>
    <property type="project" value="TreeGrafter"/>
</dbReference>
<dbReference type="EC" id="2.7.7.65" evidence="2"/>
<dbReference type="InterPro" id="IPR029787">
    <property type="entry name" value="Nucleotide_cyclase"/>
</dbReference>
<accession>A0A1S2CSZ1</accession>
<dbReference type="PANTHER" id="PTHR45138">
    <property type="entry name" value="REGULATORY COMPONENTS OF SENSORY TRANSDUCTION SYSTEM"/>
    <property type="match status" value="1"/>
</dbReference>
<dbReference type="NCBIfam" id="TIGR00254">
    <property type="entry name" value="GGDEF"/>
    <property type="match status" value="1"/>
</dbReference>
<dbReference type="GeneID" id="58921976"/>
<reference evidence="5 6" key="1">
    <citation type="submission" date="2016-09" db="EMBL/GenBank/DDBJ databases">
        <title>Draft Genome Sequence of Aeromonas sobria Strain 08005, Isolated from Sick Rana catesbeiana.</title>
        <authorList>
            <person name="Yang Q."/>
        </authorList>
    </citation>
    <scope>NUCLEOTIDE SEQUENCE [LARGE SCALE GENOMIC DNA]</scope>
    <source>
        <strain evidence="5 6">08005</strain>
    </source>
</reference>
<dbReference type="FunFam" id="3.30.70.270:FF:000001">
    <property type="entry name" value="Diguanylate cyclase domain protein"/>
    <property type="match status" value="1"/>
</dbReference>
<evidence type="ECO:0000313" key="5">
    <source>
        <dbReference type="EMBL" id="OHY91168.1"/>
    </source>
</evidence>
<gene>
    <name evidence="5" type="ORF">BJD16_04265</name>
</gene>
<dbReference type="Gene3D" id="3.30.450.20">
    <property type="entry name" value="PAS domain"/>
    <property type="match status" value="1"/>
</dbReference>
<dbReference type="SUPFAM" id="SSF55785">
    <property type="entry name" value="PYP-like sensor domain (PAS domain)"/>
    <property type="match status" value="1"/>
</dbReference>
<comment type="caution">
    <text evidence="5">The sequence shown here is derived from an EMBL/GenBank/DDBJ whole genome shotgun (WGS) entry which is preliminary data.</text>
</comment>
<dbReference type="AlphaFoldDB" id="A0A1S2CSZ1"/>
<dbReference type="GO" id="GO:0052621">
    <property type="term" value="F:diguanylate cyclase activity"/>
    <property type="evidence" value="ECO:0007669"/>
    <property type="project" value="UniProtKB-EC"/>
</dbReference>
<dbReference type="InterPro" id="IPR035965">
    <property type="entry name" value="PAS-like_dom_sf"/>
</dbReference>
<dbReference type="InterPro" id="IPR050469">
    <property type="entry name" value="Diguanylate_Cyclase"/>
</dbReference>
<proteinExistence type="predicted"/>
<dbReference type="CDD" id="cd01949">
    <property type="entry name" value="GGDEF"/>
    <property type="match status" value="1"/>
</dbReference>
<feature type="domain" description="GGDEF" evidence="4">
    <location>
        <begin position="178"/>
        <end position="310"/>
    </location>
</feature>
<dbReference type="SMART" id="SM00267">
    <property type="entry name" value="GGDEF"/>
    <property type="match status" value="1"/>
</dbReference>
<dbReference type="Gene3D" id="3.30.70.270">
    <property type="match status" value="1"/>
</dbReference>
<protein>
    <recommendedName>
        <fullName evidence="2">diguanylate cyclase</fullName>
        <ecNumber evidence="2">2.7.7.65</ecNumber>
    </recommendedName>
</protein>
<dbReference type="OrthoDB" id="9812260at2"/>
<dbReference type="InterPro" id="IPR000160">
    <property type="entry name" value="GGDEF_dom"/>
</dbReference>
<sequence>MNDLELQQILFRSFDVIPLPILVSEAITRPDSTSPDPLSQRLHRFINKAFLEQLGYDLADLPDMASWFRLAYPDEGYRRTIIDAWHTQVEQSLAQGLEVAEMPALIRCKNGQSRWFVATAQLGADAIPDCHIITFRDIHDLQCMVEEVSRLSCTDPLTELTNRRGAQQQLQALWLQGQPLSVVLGDIDHFKQVNDRYGHPAGDAVLCAVAHAMASQLLPRESLARWGGEEFLLILPGCTIERAALRAEQLRQQVCATRLPWQGEQISITISLGCASMKSQESLDNLLMMADQALYQAKAQGRNRVVISAQ</sequence>
<evidence type="ECO:0000256" key="3">
    <source>
        <dbReference type="ARBA" id="ARBA00034247"/>
    </source>
</evidence>
<evidence type="ECO:0000259" key="4">
    <source>
        <dbReference type="PROSITE" id="PS50887"/>
    </source>
</evidence>
<dbReference type="SUPFAM" id="SSF55073">
    <property type="entry name" value="Nucleotide cyclase"/>
    <property type="match status" value="1"/>
</dbReference>
<evidence type="ECO:0000313" key="6">
    <source>
        <dbReference type="Proteomes" id="UP000179934"/>
    </source>
</evidence>
<dbReference type="CDD" id="cd00130">
    <property type="entry name" value="PAS"/>
    <property type="match status" value="1"/>
</dbReference>
<dbReference type="InterPro" id="IPR000014">
    <property type="entry name" value="PAS"/>
</dbReference>
<dbReference type="GO" id="GO:0043709">
    <property type="term" value="P:cell adhesion involved in single-species biofilm formation"/>
    <property type="evidence" value="ECO:0007669"/>
    <property type="project" value="TreeGrafter"/>
</dbReference>